<evidence type="ECO:0000313" key="3">
    <source>
        <dbReference type="Proteomes" id="UP001419268"/>
    </source>
</evidence>
<feature type="chain" id="PRO_5042814679" evidence="1">
    <location>
        <begin position="21"/>
        <end position="147"/>
    </location>
</feature>
<organism evidence="2 3">
    <name type="scientific">Stephania cephalantha</name>
    <dbReference type="NCBI Taxonomy" id="152367"/>
    <lineage>
        <taxon>Eukaryota</taxon>
        <taxon>Viridiplantae</taxon>
        <taxon>Streptophyta</taxon>
        <taxon>Embryophyta</taxon>
        <taxon>Tracheophyta</taxon>
        <taxon>Spermatophyta</taxon>
        <taxon>Magnoliopsida</taxon>
        <taxon>Ranunculales</taxon>
        <taxon>Menispermaceae</taxon>
        <taxon>Menispermoideae</taxon>
        <taxon>Cissampelideae</taxon>
        <taxon>Stephania</taxon>
    </lineage>
</organism>
<feature type="signal peptide" evidence="1">
    <location>
        <begin position="1"/>
        <end position="20"/>
    </location>
</feature>
<evidence type="ECO:0000313" key="2">
    <source>
        <dbReference type="EMBL" id="KAK9083250.1"/>
    </source>
</evidence>
<keyword evidence="1" id="KW-0732">Signal</keyword>
<dbReference type="PANTHER" id="PTHR33210:SF16">
    <property type="entry name" value="OS04G0517000 PROTEIN"/>
    <property type="match status" value="1"/>
</dbReference>
<comment type="caution">
    <text evidence="2">The sequence shown here is derived from an EMBL/GenBank/DDBJ whole genome shotgun (WGS) entry which is preliminary data.</text>
</comment>
<gene>
    <name evidence="2" type="ORF">Scep_029721</name>
</gene>
<accession>A0AAP0HHY3</accession>
<sequence length="147" mass="16517">MSRLLFIFFVAAVFATEVNTADGRPGFLYTRSRGRCTPQFWSSEREEWPRMAPQSSLVSRIFGSRALERYDISLTLLQAMERNEDDSNNVFSSLMKQSAAALLNSYAREGFPYSAWEVKTLVIQALVSERAAAVQAHKFSSANEGCT</sequence>
<dbReference type="AlphaFoldDB" id="A0AAP0HHY3"/>
<name>A0AAP0HHY3_9MAGN</name>
<protein>
    <submittedName>
        <fullName evidence="2">Uncharacterized protein</fullName>
    </submittedName>
</protein>
<dbReference type="EMBL" id="JBBNAG010000013">
    <property type="protein sequence ID" value="KAK9083250.1"/>
    <property type="molecule type" value="Genomic_DNA"/>
</dbReference>
<dbReference type="PANTHER" id="PTHR33210">
    <property type="entry name" value="PROTODERMAL FACTOR 1"/>
    <property type="match status" value="1"/>
</dbReference>
<proteinExistence type="predicted"/>
<reference evidence="2 3" key="1">
    <citation type="submission" date="2024-01" db="EMBL/GenBank/DDBJ databases">
        <title>Genome assemblies of Stephania.</title>
        <authorList>
            <person name="Yang L."/>
        </authorList>
    </citation>
    <scope>NUCLEOTIDE SEQUENCE [LARGE SCALE GENOMIC DNA]</scope>
    <source>
        <strain evidence="2">JXDWG</strain>
        <tissue evidence="2">Leaf</tissue>
    </source>
</reference>
<dbReference type="Proteomes" id="UP001419268">
    <property type="component" value="Unassembled WGS sequence"/>
</dbReference>
<dbReference type="InterPro" id="IPR039923">
    <property type="entry name" value="Protodermal_1"/>
</dbReference>
<evidence type="ECO:0000256" key="1">
    <source>
        <dbReference type="SAM" id="SignalP"/>
    </source>
</evidence>
<keyword evidence="3" id="KW-1185">Reference proteome</keyword>